<dbReference type="AlphaFoldDB" id="A0A5J4TN10"/>
<feature type="compositionally biased region" description="Polar residues" evidence="1">
    <location>
        <begin position="160"/>
        <end position="173"/>
    </location>
</feature>
<evidence type="ECO:0000313" key="3">
    <source>
        <dbReference type="Proteomes" id="UP000324800"/>
    </source>
</evidence>
<comment type="caution">
    <text evidence="2">The sequence shown here is derived from an EMBL/GenBank/DDBJ whole genome shotgun (WGS) entry which is preliminary data.</text>
</comment>
<reference evidence="2 3" key="1">
    <citation type="submission" date="2019-03" db="EMBL/GenBank/DDBJ databases">
        <title>Single cell metagenomics reveals metabolic interactions within the superorganism composed of flagellate Streblomastix strix and complex community of Bacteroidetes bacteria on its surface.</title>
        <authorList>
            <person name="Treitli S.C."/>
            <person name="Kolisko M."/>
            <person name="Husnik F."/>
            <person name="Keeling P."/>
            <person name="Hampl V."/>
        </authorList>
    </citation>
    <scope>NUCLEOTIDE SEQUENCE [LARGE SCALE GENOMIC DNA]</scope>
    <source>
        <strain evidence="2">ST1C</strain>
    </source>
</reference>
<feature type="compositionally biased region" description="Basic and acidic residues" evidence="1">
    <location>
        <begin position="35"/>
        <end position="46"/>
    </location>
</feature>
<evidence type="ECO:0000256" key="1">
    <source>
        <dbReference type="SAM" id="MobiDB-lite"/>
    </source>
</evidence>
<feature type="region of interest" description="Disordered" evidence="1">
    <location>
        <begin position="31"/>
        <end position="97"/>
    </location>
</feature>
<accession>A0A5J4TN10</accession>
<feature type="compositionally biased region" description="Low complexity" evidence="1">
    <location>
        <begin position="80"/>
        <end position="97"/>
    </location>
</feature>
<feature type="region of interest" description="Disordered" evidence="1">
    <location>
        <begin position="105"/>
        <end position="124"/>
    </location>
</feature>
<dbReference type="EMBL" id="SNRW01028761">
    <property type="protein sequence ID" value="KAA6359193.1"/>
    <property type="molecule type" value="Genomic_DNA"/>
</dbReference>
<proteinExistence type="predicted"/>
<feature type="compositionally biased region" description="Basic and acidic residues" evidence="1">
    <location>
        <begin position="54"/>
        <end position="65"/>
    </location>
</feature>
<feature type="region of interest" description="Disordered" evidence="1">
    <location>
        <begin position="143"/>
        <end position="173"/>
    </location>
</feature>
<organism evidence="2 3">
    <name type="scientific">Streblomastix strix</name>
    <dbReference type="NCBI Taxonomy" id="222440"/>
    <lineage>
        <taxon>Eukaryota</taxon>
        <taxon>Metamonada</taxon>
        <taxon>Preaxostyla</taxon>
        <taxon>Oxymonadida</taxon>
        <taxon>Streblomastigidae</taxon>
        <taxon>Streblomastix</taxon>
    </lineage>
</organism>
<sequence length="173" mass="20878">MTSQHIYMYIINQNTFYRYIEKFDRWTFPPSCRGEGLDDNPKDKWTKRTQMQKDQPENHSDRDSTWTEDEVPQNQITTSQPKQPVQQTQRIQQVQVQPKLQALVHLPRYRGRRDAPQNQDDIDEQELLQEKFADLQKEIEQYDISDSENDWQQVIREIDNSNSQTSKQEQQYQ</sequence>
<evidence type="ECO:0000313" key="2">
    <source>
        <dbReference type="EMBL" id="KAA6359193.1"/>
    </source>
</evidence>
<gene>
    <name evidence="2" type="ORF">EZS28_045280</name>
</gene>
<dbReference type="Proteomes" id="UP000324800">
    <property type="component" value="Unassembled WGS sequence"/>
</dbReference>
<name>A0A5J4TN10_9EUKA</name>
<protein>
    <submittedName>
        <fullName evidence="2">Uncharacterized protein</fullName>
    </submittedName>
</protein>